<dbReference type="EMBL" id="VSRR010004348">
    <property type="protein sequence ID" value="MPC39385.1"/>
    <property type="molecule type" value="Genomic_DNA"/>
</dbReference>
<organism evidence="2 3">
    <name type="scientific">Portunus trituberculatus</name>
    <name type="common">Swimming crab</name>
    <name type="synonym">Neptunus trituberculatus</name>
    <dbReference type="NCBI Taxonomy" id="210409"/>
    <lineage>
        <taxon>Eukaryota</taxon>
        <taxon>Metazoa</taxon>
        <taxon>Ecdysozoa</taxon>
        <taxon>Arthropoda</taxon>
        <taxon>Crustacea</taxon>
        <taxon>Multicrustacea</taxon>
        <taxon>Malacostraca</taxon>
        <taxon>Eumalacostraca</taxon>
        <taxon>Eucarida</taxon>
        <taxon>Decapoda</taxon>
        <taxon>Pleocyemata</taxon>
        <taxon>Brachyura</taxon>
        <taxon>Eubrachyura</taxon>
        <taxon>Portunoidea</taxon>
        <taxon>Portunidae</taxon>
        <taxon>Portuninae</taxon>
        <taxon>Portunus</taxon>
    </lineage>
</organism>
<gene>
    <name evidence="2" type="ORF">E2C01_032920</name>
</gene>
<dbReference type="PANTHER" id="PTHR45823:SF1">
    <property type="entry name" value="T-SNARE COILED-COIL HOMOLOGY DOMAIN-CONTAINING PROTEIN"/>
    <property type="match status" value="1"/>
</dbReference>
<proteinExistence type="predicted"/>
<sequence length="209" mass="24586">MLCYQVSVGLPPQDILDKLDLFVQQMKKQSQQMKEQSQEIKEQSQEMKEQSQQLRQEELRIVEERCARAEEKHWEAQLMQFTSRRKQWKIKWTQGHQVSHKWRKPAEFDGKVPWEAYQAQFELLADVNGWSDGERALQLVTCLRGQTVEVLSHLAPAQRASYRYVVEALQCHFGDLQQAEVHRSCLKVRVRCRGELLTQLAQKAESLVH</sequence>
<comment type="caution">
    <text evidence="2">The sequence shown here is derived from an EMBL/GenBank/DDBJ whole genome shotgun (WGS) entry which is preliminary data.</text>
</comment>
<name>A0A5B7F115_PORTR</name>
<dbReference type="AlphaFoldDB" id="A0A5B7F115"/>
<evidence type="ECO:0000313" key="2">
    <source>
        <dbReference type="EMBL" id="MPC39385.1"/>
    </source>
</evidence>
<protein>
    <submittedName>
        <fullName evidence="2">Uncharacterized protein</fullName>
    </submittedName>
</protein>
<dbReference type="OrthoDB" id="8300685at2759"/>
<dbReference type="Proteomes" id="UP000324222">
    <property type="component" value="Unassembled WGS sequence"/>
</dbReference>
<evidence type="ECO:0000256" key="1">
    <source>
        <dbReference type="SAM" id="Coils"/>
    </source>
</evidence>
<dbReference type="PANTHER" id="PTHR45823">
    <property type="entry name" value="T-SNARE COILED-COIL HOMOLOGY DOMAIN-CONTAINING PROTEIN"/>
    <property type="match status" value="1"/>
</dbReference>
<reference evidence="2 3" key="1">
    <citation type="submission" date="2019-05" db="EMBL/GenBank/DDBJ databases">
        <title>Another draft genome of Portunus trituberculatus and its Hox gene families provides insights of decapod evolution.</title>
        <authorList>
            <person name="Jeong J.-H."/>
            <person name="Song I."/>
            <person name="Kim S."/>
            <person name="Choi T."/>
            <person name="Kim D."/>
            <person name="Ryu S."/>
            <person name="Kim W."/>
        </authorList>
    </citation>
    <scope>NUCLEOTIDE SEQUENCE [LARGE SCALE GENOMIC DNA]</scope>
    <source>
        <tissue evidence="2">Muscle</tissue>
    </source>
</reference>
<evidence type="ECO:0000313" key="3">
    <source>
        <dbReference type="Proteomes" id="UP000324222"/>
    </source>
</evidence>
<keyword evidence="3" id="KW-1185">Reference proteome</keyword>
<feature type="coiled-coil region" evidence="1">
    <location>
        <begin position="19"/>
        <end position="72"/>
    </location>
</feature>
<accession>A0A5B7F115</accession>
<keyword evidence="1" id="KW-0175">Coiled coil</keyword>